<dbReference type="RefSeq" id="WP_345534614.1">
    <property type="nucleotide sequence ID" value="NZ_BAABLD010000017.1"/>
</dbReference>
<proteinExistence type="predicted"/>
<evidence type="ECO:0000313" key="13">
    <source>
        <dbReference type="EMBL" id="GAA5171882.1"/>
    </source>
</evidence>
<dbReference type="Proteomes" id="UP001500547">
    <property type="component" value="Unassembled WGS sequence"/>
</dbReference>
<keyword evidence="7" id="KW-0249">Electron transport</keyword>
<evidence type="ECO:0000256" key="10">
    <source>
        <dbReference type="ARBA" id="ARBA00023231"/>
    </source>
</evidence>
<reference evidence="14" key="1">
    <citation type="journal article" date="2019" name="Int. J. Syst. Evol. Microbiol.">
        <title>The Global Catalogue of Microorganisms (GCM) 10K type strain sequencing project: providing services to taxonomists for standard genome sequencing and annotation.</title>
        <authorList>
            <consortium name="The Broad Institute Genomics Platform"/>
            <consortium name="The Broad Institute Genome Sequencing Center for Infectious Disease"/>
            <person name="Wu L."/>
            <person name="Ma J."/>
        </authorList>
    </citation>
    <scope>NUCLEOTIDE SEQUENCE [LARGE SCALE GENOMIC DNA]</scope>
    <source>
        <strain evidence="14">JCM 18715</strain>
    </source>
</reference>
<sequence length="102" mass="11079">MAIYSVTLPSGQIFTPKFVADLNQETCIGCARCVKVCANNVLALAGMTEDGELIRVDPENEDDDDEYERKVMTIATQANCIGCQACSKVCPKKCYTHAPAEV</sequence>
<dbReference type="InterPro" id="IPR014283">
    <property type="entry name" value="FdIII_4_nif"/>
</dbReference>
<dbReference type="Gene3D" id="3.30.70.20">
    <property type="match status" value="1"/>
</dbReference>
<dbReference type="PANTHER" id="PTHR43687">
    <property type="entry name" value="ADENYLYLSULFATE REDUCTASE, BETA SUBUNIT"/>
    <property type="match status" value="1"/>
</dbReference>
<evidence type="ECO:0000256" key="1">
    <source>
        <dbReference type="ARBA" id="ARBA00001966"/>
    </source>
</evidence>
<dbReference type="InterPro" id="IPR017900">
    <property type="entry name" value="4Fe4S_Fe_S_CS"/>
</dbReference>
<dbReference type="PANTHER" id="PTHR43687:SF1">
    <property type="entry name" value="FERREDOXIN III"/>
    <property type="match status" value="1"/>
</dbReference>
<evidence type="ECO:0000256" key="7">
    <source>
        <dbReference type="ARBA" id="ARBA00022982"/>
    </source>
</evidence>
<dbReference type="NCBIfam" id="TIGR02936">
    <property type="entry name" value="fdxN_nitrog"/>
    <property type="match status" value="1"/>
</dbReference>
<evidence type="ECO:0000256" key="5">
    <source>
        <dbReference type="ARBA" id="ARBA00022723"/>
    </source>
</evidence>
<keyword evidence="5" id="KW-0479">Metal-binding</keyword>
<accession>A0ABP9R5E5</accession>
<evidence type="ECO:0000256" key="8">
    <source>
        <dbReference type="ARBA" id="ARBA00023004"/>
    </source>
</evidence>
<evidence type="ECO:0000256" key="2">
    <source>
        <dbReference type="ARBA" id="ARBA00003532"/>
    </source>
</evidence>
<dbReference type="InterPro" id="IPR050572">
    <property type="entry name" value="Fe-S_Ferredoxin"/>
</dbReference>
<dbReference type="EMBL" id="BAABLD010000017">
    <property type="protein sequence ID" value="GAA5171882.1"/>
    <property type="molecule type" value="Genomic_DNA"/>
</dbReference>
<evidence type="ECO:0000256" key="11">
    <source>
        <dbReference type="ARBA" id="ARBA00030616"/>
    </source>
</evidence>
<keyword evidence="6" id="KW-0677">Repeat</keyword>
<evidence type="ECO:0000259" key="12">
    <source>
        <dbReference type="PROSITE" id="PS51379"/>
    </source>
</evidence>
<feature type="domain" description="4Fe-4S ferredoxin-type" evidence="12">
    <location>
        <begin position="70"/>
        <end position="100"/>
    </location>
</feature>
<keyword evidence="8" id="KW-0408">Iron</keyword>
<evidence type="ECO:0000256" key="3">
    <source>
        <dbReference type="ARBA" id="ARBA00022448"/>
    </source>
</evidence>
<protein>
    <recommendedName>
        <fullName evidence="11">Ferredoxin III</fullName>
    </recommendedName>
</protein>
<keyword evidence="10" id="KW-0535">Nitrogen fixation</keyword>
<evidence type="ECO:0000256" key="6">
    <source>
        <dbReference type="ARBA" id="ARBA00022737"/>
    </source>
</evidence>
<comment type="caution">
    <text evidence="13">The sequence shown here is derived from an EMBL/GenBank/DDBJ whole genome shotgun (WGS) entry which is preliminary data.</text>
</comment>
<organism evidence="13 14">
    <name type="scientific">Viridibacterium curvum</name>
    <dbReference type="NCBI Taxonomy" id="1101404"/>
    <lineage>
        <taxon>Bacteria</taxon>
        <taxon>Pseudomonadati</taxon>
        <taxon>Pseudomonadota</taxon>
        <taxon>Betaproteobacteria</taxon>
        <taxon>Rhodocyclales</taxon>
        <taxon>Rhodocyclaceae</taxon>
        <taxon>Viridibacterium</taxon>
    </lineage>
</organism>
<dbReference type="SUPFAM" id="SSF54862">
    <property type="entry name" value="4Fe-4S ferredoxins"/>
    <property type="match status" value="1"/>
</dbReference>
<evidence type="ECO:0000313" key="14">
    <source>
        <dbReference type="Proteomes" id="UP001500547"/>
    </source>
</evidence>
<dbReference type="PROSITE" id="PS00198">
    <property type="entry name" value="4FE4S_FER_1"/>
    <property type="match status" value="1"/>
</dbReference>
<keyword evidence="4" id="KW-0004">4Fe-4S</keyword>
<keyword evidence="14" id="KW-1185">Reference proteome</keyword>
<name>A0ABP9R5E5_9RHOO</name>
<feature type="domain" description="4Fe-4S ferredoxin-type" evidence="12">
    <location>
        <begin position="18"/>
        <end position="47"/>
    </location>
</feature>
<gene>
    <name evidence="13" type="primary">fdxB</name>
    <name evidence="13" type="ORF">GCM10025770_37200</name>
</gene>
<dbReference type="PROSITE" id="PS51379">
    <property type="entry name" value="4FE4S_FER_2"/>
    <property type="match status" value="2"/>
</dbReference>
<evidence type="ECO:0000256" key="4">
    <source>
        <dbReference type="ARBA" id="ARBA00022485"/>
    </source>
</evidence>
<evidence type="ECO:0000256" key="9">
    <source>
        <dbReference type="ARBA" id="ARBA00023014"/>
    </source>
</evidence>
<comment type="function">
    <text evidence="2">Ferredoxins are iron-sulfur proteins that transfer electrons in a wide variety of metabolic reactions.</text>
</comment>
<dbReference type="InterPro" id="IPR017896">
    <property type="entry name" value="4Fe4S_Fe-S-bd"/>
</dbReference>
<keyword evidence="3" id="KW-0813">Transport</keyword>
<comment type="cofactor">
    <cofactor evidence="1">
        <name>[4Fe-4S] cluster</name>
        <dbReference type="ChEBI" id="CHEBI:49883"/>
    </cofactor>
</comment>
<dbReference type="Pfam" id="PF12838">
    <property type="entry name" value="Fer4_7"/>
    <property type="match status" value="1"/>
</dbReference>
<keyword evidence="9" id="KW-0411">Iron-sulfur</keyword>